<feature type="domain" description="PARG helical" evidence="8">
    <location>
        <begin position="145"/>
        <end position="271"/>
    </location>
</feature>
<feature type="compositionally biased region" description="Polar residues" evidence="6">
    <location>
        <begin position="698"/>
        <end position="715"/>
    </location>
</feature>
<feature type="active site" evidence="4">
    <location>
        <position position="330"/>
    </location>
</feature>
<evidence type="ECO:0000259" key="7">
    <source>
        <dbReference type="Pfam" id="PF05028"/>
    </source>
</evidence>
<evidence type="ECO:0000256" key="2">
    <source>
        <dbReference type="ARBA" id="ARBA00012255"/>
    </source>
</evidence>
<dbReference type="GO" id="GO:0004649">
    <property type="term" value="F:poly(ADP-ribose) glycohydrolase activity"/>
    <property type="evidence" value="ECO:0007669"/>
    <property type="project" value="UniProtKB-EC"/>
</dbReference>
<protein>
    <recommendedName>
        <fullName evidence="2">poly(ADP-ribose) glycohydrolase</fullName>
        <ecNumber evidence="2">3.2.1.143</ecNumber>
    </recommendedName>
</protein>
<dbReference type="GO" id="GO:0005975">
    <property type="term" value="P:carbohydrate metabolic process"/>
    <property type="evidence" value="ECO:0007669"/>
    <property type="project" value="InterPro"/>
</dbReference>
<dbReference type="EC" id="3.2.1.143" evidence="2"/>
<proteinExistence type="inferred from homology"/>
<feature type="binding site" evidence="5">
    <location>
        <position position="369"/>
    </location>
    <ligand>
        <name>substrate</name>
    </ligand>
</feature>
<feature type="active site" evidence="4">
    <location>
        <position position="329"/>
    </location>
</feature>
<dbReference type="RefSeq" id="XP_048266713.1">
    <property type="nucleotide sequence ID" value="XM_048410756.1"/>
</dbReference>
<dbReference type="Proteomes" id="UP000835206">
    <property type="component" value="Chromosome 12"/>
</dbReference>
<dbReference type="InterPro" id="IPR046372">
    <property type="entry name" value="PARG_cat_C"/>
</dbReference>
<keyword evidence="9" id="KW-1185">Reference proteome</keyword>
<evidence type="ECO:0000313" key="10">
    <source>
        <dbReference type="RefSeq" id="XP_048266713.1"/>
    </source>
</evidence>
<feature type="binding site" evidence="5">
    <location>
        <position position="328"/>
    </location>
    <ligand>
        <name>substrate</name>
    </ligand>
</feature>
<name>A0A9C6SD84_BOMTE</name>
<feature type="binding site" evidence="5">
    <location>
        <position position="314"/>
    </location>
    <ligand>
        <name>substrate</name>
    </ligand>
</feature>
<dbReference type="GO" id="GO:0009225">
    <property type="term" value="P:nucleotide-sugar metabolic process"/>
    <property type="evidence" value="ECO:0007669"/>
    <property type="project" value="TreeGrafter"/>
</dbReference>
<dbReference type="InterPro" id="IPR048362">
    <property type="entry name" value="PARG_helical"/>
</dbReference>
<dbReference type="GO" id="GO:0005737">
    <property type="term" value="C:cytoplasm"/>
    <property type="evidence" value="ECO:0007669"/>
    <property type="project" value="TreeGrafter"/>
</dbReference>
<evidence type="ECO:0000256" key="3">
    <source>
        <dbReference type="ARBA" id="ARBA00022801"/>
    </source>
</evidence>
<evidence type="ECO:0000313" key="9">
    <source>
        <dbReference type="Proteomes" id="UP000835206"/>
    </source>
</evidence>
<evidence type="ECO:0000256" key="1">
    <source>
        <dbReference type="ARBA" id="ARBA00009545"/>
    </source>
</evidence>
<sequence length="741" mass="85161">MSIDVNGPEPLDDVPEWKGVSMDEIRKGLGVYDSQELPPICPSPSHIVLISLPLPARGTPKPYPTHQVEKWCQDYVRMPHSKRSVYPIDENGSRRCRNRWEIIQESLLQSFVSTHQLENAILSYNHTYAQRWDFTALHHFFSEVLDEDETNNFFETLMPKMVQLALQLPVLVTGSVPLLKRHTNGTISLSQLQIASLLANAFFCTFPRRNSTNPQSEYGRYPYINFNRLFSAYKEEKWNKYESVMEKMKCIFHYFRRVTSKAPEGVVTIQRRYIPKSDCPKWDEQVQKLLPLHTTSKGTIEAEGTGFLQVDFANRYVGGGVLGLGCVQEEIRFVICPELMVTMLITEELDDTEALIVSGIERYSKYKGYSNSFKWMGDYVDETPKDSSGRRLTSIVAIDALYFTHSEAQFNINNIIRELNKAYVGFVRCEGSKNNLPPIATGNWGCGAFRGNPKLKVLLQLMAAAVAGRSMVYFTFGDTNLRDDIAEIYMHFVKHETNIAHIFSLLVQYQEFASTRNSDFYRFLYNRSKIKPITQHFNKNIHTKISTAKEVFRKSKCVNNAEKRLFHLDVKKHPQIEEEKIQDWLTNVDEDGIDKKKTEILKEEYVDVKRTVEKEQIQGKDNIKKKEGQIHDRDSTEKKKKSSLWKLLEDTAQAKTIQEHRLSGLELLDSKQELISQYLDNGCSKSTKDESLQSIPISTDSHNIQESTQTLSEISVPSHKHGSPIKKVGQRKISDFFQSTS</sequence>
<gene>
    <name evidence="10" type="primary">LOC105666314</name>
</gene>
<dbReference type="PANTHER" id="PTHR12837:SF15">
    <property type="entry name" value="POLY(ADP-RIBOSE) GLYCOHYDROLASE"/>
    <property type="match status" value="1"/>
</dbReference>
<dbReference type="GO" id="GO:1990966">
    <property type="term" value="P:ATP generation from poly-ADP-D-ribose"/>
    <property type="evidence" value="ECO:0007669"/>
    <property type="project" value="TreeGrafter"/>
</dbReference>
<comment type="similarity">
    <text evidence="1">Belongs to the poly(ADP-ribose) glycohydrolase family.</text>
</comment>
<accession>A0A9C6SD84</accession>
<dbReference type="Pfam" id="PF20811">
    <property type="entry name" value="PARG_cat_N"/>
    <property type="match status" value="1"/>
</dbReference>
<organism evidence="9 10">
    <name type="scientific">Bombus terrestris</name>
    <name type="common">Buff-tailed bumblebee</name>
    <name type="synonym">Apis terrestris</name>
    <dbReference type="NCBI Taxonomy" id="30195"/>
    <lineage>
        <taxon>Eukaryota</taxon>
        <taxon>Metazoa</taxon>
        <taxon>Ecdysozoa</taxon>
        <taxon>Arthropoda</taxon>
        <taxon>Hexapoda</taxon>
        <taxon>Insecta</taxon>
        <taxon>Pterygota</taxon>
        <taxon>Neoptera</taxon>
        <taxon>Endopterygota</taxon>
        <taxon>Hymenoptera</taxon>
        <taxon>Apocrita</taxon>
        <taxon>Aculeata</taxon>
        <taxon>Apoidea</taxon>
        <taxon>Anthophila</taxon>
        <taxon>Apidae</taxon>
        <taxon>Bombus</taxon>
        <taxon>Bombus</taxon>
    </lineage>
</organism>
<evidence type="ECO:0000256" key="6">
    <source>
        <dbReference type="SAM" id="MobiDB-lite"/>
    </source>
</evidence>
<feature type="compositionally biased region" description="Basic residues" evidence="6">
    <location>
        <begin position="718"/>
        <end position="730"/>
    </location>
</feature>
<evidence type="ECO:0000256" key="5">
    <source>
        <dbReference type="PIRSR" id="PIRSR607724-2"/>
    </source>
</evidence>
<dbReference type="InterPro" id="IPR007724">
    <property type="entry name" value="Poly_GlycHdrlase"/>
</dbReference>
<dbReference type="GO" id="GO:0005634">
    <property type="term" value="C:nucleus"/>
    <property type="evidence" value="ECO:0007669"/>
    <property type="project" value="TreeGrafter"/>
</dbReference>
<keyword evidence="3" id="KW-0378">Hydrolase</keyword>
<feature type="domain" description="PARG catalytic Macro" evidence="7">
    <location>
        <begin position="280"/>
        <end position="482"/>
    </location>
</feature>
<dbReference type="GeneID" id="105666314"/>
<dbReference type="Pfam" id="PF05028">
    <property type="entry name" value="PARG_cat_C"/>
    <property type="match status" value="1"/>
</dbReference>
<feature type="active site" evidence="4">
    <location>
        <position position="311"/>
    </location>
</feature>
<evidence type="ECO:0000256" key="4">
    <source>
        <dbReference type="PIRSR" id="PIRSR607724-1"/>
    </source>
</evidence>
<dbReference type="GO" id="GO:0006282">
    <property type="term" value="P:regulation of DNA repair"/>
    <property type="evidence" value="ECO:0007669"/>
    <property type="project" value="InterPro"/>
</dbReference>
<reference evidence="10" key="1">
    <citation type="submission" date="2025-08" db="UniProtKB">
        <authorList>
            <consortium name="RefSeq"/>
        </authorList>
    </citation>
    <scope>IDENTIFICATION</scope>
</reference>
<dbReference type="PANTHER" id="PTHR12837">
    <property type="entry name" value="POLY ADP-RIBOSE GLYCOHYDROLASE"/>
    <property type="match status" value="1"/>
</dbReference>
<feature type="region of interest" description="Disordered" evidence="6">
    <location>
        <begin position="698"/>
        <end position="731"/>
    </location>
</feature>
<evidence type="ECO:0000259" key="8">
    <source>
        <dbReference type="Pfam" id="PF20811"/>
    </source>
</evidence>
<dbReference type="AlphaFoldDB" id="A0A9C6SD84"/>